<evidence type="ECO:0000313" key="2">
    <source>
        <dbReference type="WBParaSite" id="MhA1_Contig2251.frz3.gene2"/>
    </source>
</evidence>
<proteinExistence type="predicted"/>
<protein>
    <submittedName>
        <fullName evidence="2">Uncharacterized protein</fullName>
    </submittedName>
</protein>
<dbReference type="Proteomes" id="UP000095281">
    <property type="component" value="Unplaced"/>
</dbReference>
<evidence type="ECO:0000313" key="1">
    <source>
        <dbReference type="Proteomes" id="UP000095281"/>
    </source>
</evidence>
<organism evidence="1 2">
    <name type="scientific">Meloidogyne hapla</name>
    <name type="common">Root-knot nematode worm</name>
    <dbReference type="NCBI Taxonomy" id="6305"/>
    <lineage>
        <taxon>Eukaryota</taxon>
        <taxon>Metazoa</taxon>
        <taxon>Ecdysozoa</taxon>
        <taxon>Nematoda</taxon>
        <taxon>Chromadorea</taxon>
        <taxon>Rhabditida</taxon>
        <taxon>Tylenchina</taxon>
        <taxon>Tylenchomorpha</taxon>
        <taxon>Tylenchoidea</taxon>
        <taxon>Meloidogynidae</taxon>
        <taxon>Meloidogyninae</taxon>
        <taxon>Meloidogyne</taxon>
    </lineage>
</organism>
<sequence length="92" mass="10499">MNKLHHIFNGLSLYNDHFRFGGILDYCIANGMIGLSESEIFESDVNREMISNVEQYVACINEIYKIYSKAIDTKEEVQYIHGGGGSKINFMI</sequence>
<name>A0A1I8BG42_MELHA</name>
<accession>A0A1I8BG42</accession>
<dbReference type="AlphaFoldDB" id="A0A1I8BG42"/>
<dbReference type="WBParaSite" id="MhA1_Contig2251.frz3.gene2">
    <property type="protein sequence ID" value="MhA1_Contig2251.frz3.gene2"/>
    <property type="gene ID" value="MhA1_Contig2251.frz3.gene2"/>
</dbReference>
<keyword evidence="1" id="KW-1185">Reference proteome</keyword>
<reference evidence="2" key="1">
    <citation type="submission" date="2016-11" db="UniProtKB">
        <authorList>
            <consortium name="WormBaseParasite"/>
        </authorList>
    </citation>
    <scope>IDENTIFICATION</scope>
</reference>